<evidence type="ECO:0000256" key="6">
    <source>
        <dbReference type="ARBA" id="ARBA00022968"/>
    </source>
</evidence>
<dbReference type="CDD" id="cd00112">
    <property type="entry name" value="LDLa"/>
    <property type="match status" value="3"/>
</dbReference>
<dbReference type="Pfam" id="PF00057">
    <property type="entry name" value="Ldl_recept_a"/>
    <property type="match status" value="1"/>
</dbReference>
<evidence type="ECO:0000256" key="5">
    <source>
        <dbReference type="ARBA" id="ARBA00022692"/>
    </source>
</evidence>
<dbReference type="InterPro" id="IPR023415">
    <property type="entry name" value="LDLR_class-A_CS"/>
</dbReference>
<keyword evidence="12" id="KW-1185">Reference proteome</keyword>
<evidence type="ECO:0000256" key="9">
    <source>
        <dbReference type="ARBA" id="ARBA00023136"/>
    </source>
</evidence>
<sequence>MCDGRNDCPDGSDEHAHVCHQHSAAGSGCFGDQPECIYLGVTRCIMHEWLCDGRTDCDNNIDESNCTHVNVTNPGEKPLLSPINLPSRMQPGVSLAEVIRKNQIMQAGSLNGLPGCQPFEFQCKSSECIIRDLLCDDTKDCPDGSDESEEKCATPPGIPVVEPPHSFPDSAELSTIEPYGELNGLLSPIDINQPKSLPILTSTTLWPNMASFGEIPSPELATEAVERNLVTSTEVIESIDLSTKQETTVENYPQPFLPITGGPPLPPAGLEPMILPSDVNLPQIPVNSIPDEQANENLPQENTPVVESVNPNLFTSTLGMPAIIPLRGLLGIPLPTKLKENDQKTEPIVPFPFVPINQDGDKRETVGNEIPFTASGSPFSVTNVLPDETFGKSRVLSPLAFHQPFPLLKGDSTILCPKGISILFFIHTAPFAFNRRETIRQTWGNKIWQEKFGFKTVFVLGTSKFPDENDQMNREKAQNDDILQFDFIEHYRNLTIKQLSWSRFASQNCRDAKVFVKIDDDVLVNIFWFFKEINVNDFNNTLVCGHECQYHQVWRDKRKPWFVPKEAYEPTLWPRFCSGGLVIESADILPKLVAAVEKRERYISTDDTLFTGILPDELNITKVLASSKFVYRCFWS</sequence>
<dbReference type="GO" id="GO:0016758">
    <property type="term" value="F:hexosyltransferase activity"/>
    <property type="evidence" value="ECO:0007669"/>
    <property type="project" value="InterPro"/>
</dbReference>
<keyword evidence="5" id="KW-0812">Transmembrane</keyword>
<organism evidence="12 13">
    <name type="scientific">Mesorhabditis belari</name>
    <dbReference type="NCBI Taxonomy" id="2138241"/>
    <lineage>
        <taxon>Eukaryota</taxon>
        <taxon>Metazoa</taxon>
        <taxon>Ecdysozoa</taxon>
        <taxon>Nematoda</taxon>
        <taxon>Chromadorea</taxon>
        <taxon>Rhabditida</taxon>
        <taxon>Rhabditina</taxon>
        <taxon>Rhabditomorpha</taxon>
        <taxon>Rhabditoidea</taxon>
        <taxon>Rhabditidae</taxon>
        <taxon>Mesorhabditinae</taxon>
        <taxon>Mesorhabditis</taxon>
    </lineage>
</organism>
<comment type="subcellular location">
    <subcellularLocation>
        <location evidence="1">Golgi apparatus membrane</location>
        <topology evidence="1">Single-pass type II membrane protein</topology>
    </subcellularLocation>
</comment>
<keyword evidence="6" id="KW-0735">Signal-anchor</keyword>
<dbReference type="Gene3D" id="4.10.400.10">
    <property type="entry name" value="Low-density Lipoprotein Receptor"/>
    <property type="match status" value="2"/>
</dbReference>
<dbReference type="GO" id="GO:0006493">
    <property type="term" value="P:protein O-linked glycosylation"/>
    <property type="evidence" value="ECO:0007669"/>
    <property type="project" value="TreeGrafter"/>
</dbReference>
<name>A0AAF3ERS5_9BILA</name>
<evidence type="ECO:0000313" key="13">
    <source>
        <dbReference type="WBParaSite" id="MBELARI_LOCUS16571"/>
    </source>
</evidence>
<evidence type="ECO:0000256" key="2">
    <source>
        <dbReference type="ARBA" id="ARBA00008661"/>
    </source>
</evidence>
<evidence type="ECO:0000256" key="10">
    <source>
        <dbReference type="ARBA" id="ARBA00023157"/>
    </source>
</evidence>
<dbReference type="SUPFAM" id="SSF57424">
    <property type="entry name" value="LDL receptor-like module"/>
    <property type="match status" value="2"/>
</dbReference>
<evidence type="ECO:0000256" key="1">
    <source>
        <dbReference type="ARBA" id="ARBA00004323"/>
    </source>
</evidence>
<comment type="similarity">
    <text evidence="2">Belongs to the glycosyltransferase 31 family.</text>
</comment>
<evidence type="ECO:0000256" key="11">
    <source>
        <dbReference type="PROSITE-ProRule" id="PRU00124"/>
    </source>
</evidence>
<dbReference type="Proteomes" id="UP000887575">
    <property type="component" value="Unassembled WGS sequence"/>
</dbReference>
<accession>A0AAF3ERS5</accession>
<dbReference type="PROSITE" id="PS50068">
    <property type="entry name" value="LDLRA_2"/>
    <property type="match status" value="2"/>
</dbReference>
<keyword evidence="7" id="KW-1133">Transmembrane helix</keyword>
<dbReference type="InterPro" id="IPR036055">
    <property type="entry name" value="LDL_receptor-like_sf"/>
</dbReference>
<evidence type="ECO:0000256" key="4">
    <source>
        <dbReference type="ARBA" id="ARBA00022679"/>
    </source>
</evidence>
<dbReference type="SMART" id="SM00192">
    <property type="entry name" value="LDLa"/>
    <property type="match status" value="2"/>
</dbReference>
<keyword evidence="9" id="KW-0472">Membrane</keyword>
<dbReference type="PANTHER" id="PTHR11214">
    <property type="entry name" value="BETA-1,3-N-ACETYLGLUCOSAMINYLTRANSFERASE"/>
    <property type="match status" value="1"/>
</dbReference>
<evidence type="ECO:0000256" key="8">
    <source>
        <dbReference type="ARBA" id="ARBA00023034"/>
    </source>
</evidence>
<dbReference type="PRINTS" id="PR00261">
    <property type="entry name" value="LDLRECEPTOR"/>
</dbReference>
<keyword evidence="3" id="KW-0328">Glycosyltransferase</keyword>
<dbReference type="InterPro" id="IPR002659">
    <property type="entry name" value="Glyco_trans_31"/>
</dbReference>
<dbReference type="InterPro" id="IPR002172">
    <property type="entry name" value="LDrepeatLR_classA_rpt"/>
</dbReference>
<dbReference type="PANTHER" id="PTHR11214:SF376">
    <property type="entry name" value="HEXOSYLTRANSFERASE"/>
    <property type="match status" value="1"/>
</dbReference>
<feature type="disulfide bond" evidence="11">
    <location>
        <begin position="51"/>
        <end position="66"/>
    </location>
</feature>
<dbReference type="PROSITE" id="PS01209">
    <property type="entry name" value="LDLRA_1"/>
    <property type="match status" value="1"/>
</dbReference>
<dbReference type="Gene3D" id="4.10.1220.10">
    <property type="entry name" value="EGF-type module"/>
    <property type="match status" value="1"/>
</dbReference>
<dbReference type="PROSITE" id="PS51257">
    <property type="entry name" value="PROKAR_LIPOPROTEIN"/>
    <property type="match status" value="1"/>
</dbReference>
<comment type="caution">
    <text evidence="11">Lacks conserved residue(s) required for the propagation of feature annotation.</text>
</comment>
<keyword evidence="8" id="KW-0333">Golgi apparatus</keyword>
<protein>
    <submittedName>
        <fullName evidence="13">Uncharacterized protein</fullName>
    </submittedName>
</protein>
<dbReference type="Pfam" id="PF01762">
    <property type="entry name" value="Galactosyl_T"/>
    <property type="match status" value="1"/>
</dbReference>
<dbReference type="WBParaSite" id="MBELARI_LOCUS16571">
    <property type="protein sequence ID" value="MBELARI_LOCUS16571"/>
    <property type="gene ID" value="MBELARI_LOCUS16571"/>
</dbReference>
<keyword evidence="4" id="KW-0808">Transferase</keyword>
<dbReference type="GO" id="GO:0000139">
    <property type="term" value="C:Golgi membrane"/>
    <property type="evidence" value="ECO:0007669"/>
    <property type="project" value="UniProtKB-SubCell"/>
</dbReference>
<dbReference type="AlphaFoldDB" id="A0AAF3ERS5"/>
<proteinExistence type="inferred from homology"/>
<keyword evidence="10 11" id="KW-1015">Disulfide bond</keyword>
<evidence type="ECO:0000256" key="7">
    <source>
        <dbReference type="ARBA" id="ARBA00022989"/>
    </source>
</evidence>
<reference evidence="13" key="1">
    <citation type="submission" date="2024-02" db="UniProtKB">
        <authorList>
            <consortium name="WormBaseParasite"/>
        </authorList>
    </citation>
    <scope>IDENTIFICATION</scope>
</reference>
<evidence type="ECO:0000256" key="3">
    <source>
        <dbReference type="ARBA" id="ARBA00022676"/>
    </source>
</evidence>
<evidence type="ECO:0000313" key="12">
    <source>
        <dbReference type="Proteomes" id="UP000887575"/>
    </source>
</evidence>
<feature type="disulfide bond" evidence="11">
    <location>
        <begin position="123"/>
        <end position="141"/>
    </location>
</feature>
<dbReference type="Gene3D" id="3.90.550.50">
    <property type="match status" value="1"/>
</dbReference>
<feature type="disulfide bond" evidence="11">
    <location>
        <begin position="116"/>
        <end position="128"/>
    </location>
</feature>